<evidence type="ECO:0000256" key="4">
    <source>
        <dbReference type="ARBA" id="ARBA00023136"/>
    </source>
</evidence>
<dbReference type="EMBL" id="CP020557">
    <property type="protein sequence ID" value="ARF69770.1"/>
    <property type="molecule type" value="Genomic_DNA"/>
</dbReference>
<gene>
    <name evidence="5" type="ORF">B7C51_20895</name>
</gene>
<keyword evidence="2" id="KW-0812">Transmembrane</keyword>
<reference evidence="5 6" key="1">
    <citation type="submission" date="2017-03" db="EMBL/GenBank/DDBJ databases">
        <title>Paenibacillus larvae genome sequencing.</title>
        <authorList>
            <person name="Dingman D.W."/>
        </authorList>
    </citation>
    <scope>NUCLEOTIDE SEQUENCE [LARGE SCALE GENOMIC DNA]</scope>
    <source>
        <strain evidence="5 6">SAG 10367</strain>
    </source>
</reference>
<sequence length="66" mass="7200">MSIMPDFMQKVANFIPQYWAIDAFTRLSEGQRLGDVGLNLAILGLFAVILISFGSVILKPGDTRAA</sequence>
<organism evidence="5 6">
    <name type="scientific">Paenibacillus larvae subsp. pulvifaciens</name>
    <dbReference type="NCBI Taxonomy" id="1477"/>
    <lineage>
        <taxon>Bacteria</taxon>
        <taxon>Bacillati</taxon>
        <taxon>Bacillota</taxon>
        <taxon>Bacilli</taxon>
        <taxon>Bacillales</taxon>
        <taxon>Paenibacillaceae</taxon>
        <taxon>Paenibacillus</taxon>
    </lineage>
</organism>
<name>A0A1U9YIH0_9BACL</name>
<proteinExistence type="predicted"/>
<evidence type="ECO:0000256" key="1">
    <source>
        <dbReference type="ARBA" id="ARBA00004141"/>
    </source>
</evidence>
<evidence type="ECO:0000256" key="2">
    <source>
        <dbReference type="ARBA" id="ARBA00022692"/>
    </source>
</evidence>
<keyword evidence="4" id="KW-0472">Membrane</keyword>
<comment type="subcellular location">
    <subcellularLocation>
        <location evidence="1">Membrane</location>
        <topology evidence="1">Multi-pass membrane protein</topology>
    </subcellularLocation>
</comment>
<evidence type="ECO:0000256" key="3">
    <source>
        <dbReference type="ARBA" id="ARBA00022989"/>
    </source>
</evidence>
<keyword evidence="3" id="KW-1133">Transmembrane helix</keyword>
<dbReference type="GO" id="GO:0140359">
    <property type="term" value="F:ABC-type transporter activity"/>
    <property type="evidence" value="ECO:0007669"/>
    <property type="project" value="InterPro"/>
</dbReference>
<dbReference type="AlphaFoldDB" id="A0A1U9YIH0"/>
<dbReference type="Pfam" id="PF12698">
    <property type="entry name" value="ABC2_membrane_3"/>
    <property type="match status" value="1"/>
</dbReference>
<dbReference type="InterPro" id="IPR013525">
    <property type="entry name" value="ABC2_TM"/>
</dbReference>
<dbReference type="Proteomes" id="UP000192727">
    <property type="component" value="Chromosome"/>
</dbReference>
<evidence type="ECO:0000313" key="5">
    <source>
        <dbReference type="EMBL" id="ARF69770.1"/>
    </source>
</evidence>
<accession>A0A1U9YIH0</accession>
<evidence type="ECO:0000313" key="6">
    <source>
        <dbReference type="Proteomes" id="UP000192727"/>
    </source>
</evidence>
<dbReference type="GO" id="GO:0016020">
    <property type="term" value="C:membrane"/>
    <property type="evidence" value="ECO:0007669"/>
    <property type="project" value="UniProtKB-SubCell"/>
</dbReference>
<protein>
    <submittedName>
        <fullName evidence="5">Uncharacterized protein</fullName>
    </submittedName>
</protein>